<feature type="signal peptide" evidence="1">
    <location>
        <begin position="1"/>
        <end position="28"/>
    </location>
</feature>
<keyword evidence="3" id="KW-1185">Reference proteome</keyword>
<sequence>MSPTGNLQRLARSALLAVCVVGVTAAYAGAPQGSGSYNDLIELTSEFFTWKAEATGIAVDRSEAQVKRRIDDLRAFQARLEDMAVADWDRPRQAEYLAVRSAMDQHDFLLHVSRPWARDPGYYVDRMLRLTFVDLPAQGEQLSDLQSGLRATVELVDAAKRNLTEVPADFADLAIHNLTNADGVGHGHPYRAVPPAGVIGWYDDLLSRARKEQPALVPEIETARESVRSLLAWLEENRSSMTAEAGVGEELLDWYLMHVKYMPYSSDDVEAMAQRELERTWAFYALEQHRNRDLPVLKLPTSKEEYEARIASVDADVRAFIKEQDFMTIPDYIPDDWREIGFNVPWIERDGGPNYWEQIQYRDPSPDHWHAVIPGHKVDGRTVAKITHPIRKYFRDGGRMEGWALYLEETPLQLGFYEERPRTRELIYNFGIFRSARTLGDVRLQRNEISIEEAVDFWRAKTPWLDKNVARVDAEIYLRRPPGYGLGYTVGSFQMFKLLADRKQQLRDDFVLGEFHDAVMAAGALPIALIRYEITGLDDEVSLFWDRTPLSEVIAD</sequence>
<comment type="caution">
    <text evidence="2">The sequence shown here is derived from an EMBL/GenBank/DDBJ whole genome shotgun (WGS) entry which is preliminary data.</text>
</comment>
<accession>A0A4R2KS35</accession>
<dbReference type="AlphaFoldDB" id="A0A4R2KS35"/>
<dbReference type="EMBL" id="SLWX01000003">
    <property type="protein sequence ID" value="TCO77111.1"/>
    <property type="molecule type" value="Genomic_DNA"/>
</dbReference>
<dbReference type="PANTHER" id="PTHR33361">
    <property type="entry name" value="GLR0591 PROTEIN"/>
    <property type="match status" value="1"/>
</dbReference>
<proteinExistence type="predicted"/>
<name>A0A4R2KS35_9GAMM</name>
<protein>
    <submittedName>
        <fullName evidence="2">Uncharacterized protein DUF885</fullName>
    </submittedName>
</protein>
<evidence type="ECO:0000313" key="2">
    <source>
        <dbReference type="EMBL" id="TCO77111.1"/>
    </source>
</evidence>
<keyword evidence="1" id="KW-0732">Signal</keyword>
<evidence type="ECO:0000313" key="3">
    <source>
        <dbReference type="Proteomes" id="UP000294980"/>
    </source>
</evidence>
<evidence type="ECO:0000256" key="1">
    <source>
        <dbReference type="SAM" id="SignalP"/>
    </source>
</evidence>
<dbReference type="RefSeq" id="WP_117317300.1">
    <property type="nucleotide sequence ID" value="NZ_QQSW01000008.1"/>
</dbReference>
<organism evidence="2 3">
    <name type="scientific">Chromatocurvus halotolerans</name>
    <dbReference type="NCBI Taxonomy" id="1132028"/>
    <lineage>
        <taxon>Bacteria</taxon>
        <taxon>Pseudomonadati</taxon>
        <taxon>Pseudomonadota</taxon>
        <taxon>Gammaproteobacteria</taxon>
        <taxon>Cellvibrionales</taxon>
        <taxon>Halieaceae</taxon>
        <taxon>Chromatocurvus</taxon>
    </lineage>
</organism>
<reference evidence="2 3" key="1">
    <citation type="submission" date="2019-03" db="EMBL/GenBank/DDBJ databases">
        <title>Genomic Encyclopedia of Type Strains, Phase IV (KMG-IV): sequencing the most valuable type-strain genomes for metagenomic binning, comparative biology and taxonomic classification.</title>
        <authorList>
            <person name="Goeker M."/>
        </authorList>
    </citation>
    <scope>NUCLEOTIDE SEQUENCE [LARGE SCALE GENOMIC DNA]</scope>
    <source>
        <strain evidence="2 3">DSM 23344</strain>
    </source>
</reference>
<gene>
    <name evidence="2" type="ORF">EV688_103125</name>
</gene>
<feature type="chain" id="PRO_5020604468" evidence="1">
    <location>
        <begin position="29"/>
        <end position="556"/>
    </location>
</feature>
<dbReference type="InterPro" id="IPR010281">
    <property type="entry name" value="DUF885"/>
</dbReference>
<dbReference type="OrthoDB" id="7277554at2"/>
<dbReference type="Proteomes" id="UP000294980">
    <property type="component" value="Unassembled WGS sequence"/>
</dbReference>
<dbReference type="Pfam" id="PF05960">
    <property type="entry name" value="DUF885"/>
    <property type="match status" value="1"/>
</dbReference>
<dbReference type="PANTHER" id="PTHR33361:SF2">
    <property type="entry name" value="DUF885 DOMAIN-CONTAINING PROTEIN"/>
    <property type="match status" value="1"/>
</dbReference>